<dbReference type="Proteomes" id="UP000646667">
    <property type="component" value="Segment"/>
</dbReference>
<protein>
    <submittedName>
        <fullName evidence="1">Uncharacterized protein</fullName>
    </submittedName>
</protein>
<name>A0A7S5RJS7_9CAUD</name>
<dbReference type="EMBL" id="MN988534">
    <property type="protein sequence ID" value="QIG73814.1"/>
    <property type="molecule type" value="Genomic_DNA"/>
</dbReference>
<sequence length="72" mass="8062">MTPKFKAGDKVRFNDSIIKECPKYAGLVYEIVCIAHSSWWIGGNNEWYGEYNIRLVGGTQISGTYESSLVAV</sequence>
<accession>A0A7S5RJS7</accession>
<keyword evidence="2" id="KW-1185">Reference proteome</keyword>
<evidence type="ECO:0000313" key="1">
    <source>
        <dbReference type="EMBL" id="QIG73814.1"/>
    </source>
</evidence>
<proteinExistence type="predicted"/>
<evidence type="ECO:0000313" key="2">
    <source>
        <dbReference type="Proteomes" id="UP000646667"/>
    </source>
</evidence>
<gene>
    <name evidence="1" type="ORF">EVC06_039</name>
</gene>
<reference evidence="1 2" key="1">
    <citation type="submission" date="2020-01" db="EMBL/GenBank/DDBJ databases">
        <title>Patterns of diversity and host range of bacteriophage communities associated with bean-nodulatin bacteria.</title>
        <authorList>
            <person name="Vann Cauwenberghe J."/>
            <person name="Santamaria R.I."/>
            <person name="Bustos P."/>
            <person name="Juarez S."/>
            <person name="Gonzalez V."/>
        </authorList>
    </citation>
    <scope>NUCLEOTIDE SEQUENCE [LARGE SCALE GENOMIC DNA]</scope>
    <source>
        <strain evidence="2">RHph</strain>
    </source>
</reference>
<organism evidence="1 2">
    <name type="scientific">Rhizobium phage RHph_N34</name>
    <dbReference type="NCBI Taxonomy" id="2509586"/>
    <lineage>
        <taxon>Viruses</taxon>
        <taxon>Duplodnaviria</taxon>
        <taxon>Heunggongvirae</taxon>
        <taxon>Uroviricota</taxon>
        <taxon>Caudoviricetes</taxon>
        <taxon>Pootjesviridae</taxon>
        <taxon>Staniewskivirinae</taxon>
        <taxon>Trinifflemingvirus</taxon>
        <taxon>Trinifflemingvirus N34</taxon>
    </lineage>
</organism>